<dbReference type="STRING" id="554055.A0A2P6VFI5"/>
<dbReference type="SMART" id="SM00232">
    <property type="entry name" value="JAB_MPN"/>
    <property type="match status" value="1"/>
</dbReference>
<comment type="caution">
    <text evidence="11">The sequence shown here is derived from an EMBL/GenBank/DDBJ whole genome shotgun (WGS) entry which is preliminary data.</text>
</comment>
<name>A0A2P6VFI5_9CHLO</name>
<evidence type="ECO:0000256" key="8">
    <source>
        <dbReference type="ARBA" id="ARBA00023049"/>
    </source>
</evidence>
<dbReference type="PANTHER" id="PTHR12947">
    <property type="entry name" value="AMSH-LIKE PROTEASE"/>
    <property type="match status" value="1"/>
</dbReference>
<keyword evidence="3" id="KW-0645">Protease</keyword>
<dbReference type="GO" id="GO:0016020">
    <property type="term" value="C:membrane"/>
    <property type="evidence" value="ECO:0007669"/>
    <property type="project" value="TreeGrafter"/>
</dbReference>
<dbReference type="CDD" id="cd08066">
    <property type="entry name" value="MPN_AMSH_like"/>
    <property type="match status" value="1"/>
</dbReference>
<evidence type="ECO:0000256" key="1">
    <source>
        <dbReference type="ARBA" id="ARBA00001947"/>
    </source>
</evidence>
<dbReference type="AlphaFoldDB" id="A0A2P6VFI5"/>
<proteinExistence type="inferred from homology"/>
<dbReference type="PROSITE" id="PS50249">
    <property type="entry name" value="MPN"/>
    <property type="match status" value="1"/>
</dbReference>
<dbReference type="GO" id="GO:0140492">
    <property type="term" value="F:metal-dependent deubiquitinase activity"/>
    <property type="evidence" value="ECO:0007669"/>
    <property type="project" value="InterPro"/>
</dbReference>
<feature type="region of interest" description="Disordered" evidence="9">
    <location>
        <begin position="178"/>
        <end position="228"/>
    </location>
</feature>
<dbReference type="GO" id="GO:0006508">
    <property type="term" value="P:proteolysis"/>
    <property type="evidence" value="ECO:0007669"/>
    <property type="project" value="UniProtKB-KW"/>
</dbReference>
<dbReference type="InterPro" id="IPR044098">
    <property type="entry name" value="STAMBP/STALP-like_MPN"/>
</dbReference>
<dbReference type="GO" id="GO:0070536">
    <property type="term" value="P:protein K63-linked deubiquitination"/>
    <property type="evidence" value="ECO:0007669"/>
    <property type="project" value="InterPro"/>
</dbReference>
<evidence type="ECO:0000256" key="5">
    <source>
        <dbReference type="ARBA" id="ARBA00022786"/>
    </source>
</evidence>
<reference evidence="11 12" key="1">
    <citation type="journal article" date="2018" name="Plant J.">
        <title>Genome sequences of Chlorella sorokiniana UTEX 1602 and Micractinium conductrix SAG 241.80: implications to maltose excretion by a green alga.</title>
        <authorList>
            <person name="Arriola M.B."/>
            <person name="Velmurugan N."/>
            <person name="Zhang Y."/>
            <person name="Plunkett M.H."/>
            <person name="Hondzo H."/>
            <person name="Barney B.M."/>
        </authorList>
    </citation>
    <scope>NUCLEOTIDE SEQUENCE [LARGE SCALE GENOMIC DNA]</scope>
    <source>
        <strain evidence="11 12">SAG 241.80</strain>
    </source>
</reference>
<evidence type="ECO:0000256" key="2">
    <source>
        <dbReference type="ARBA" id="ARBA00010981"/>
    </source>
</evidence>
<dbReference type="Gene3D" id="3.40.140.10">
    <property type="entry name" value="Cytidine Deaminase, domain 2"/>
    <property type="match status" value="1"/>
</dbReference>
<keyword evidence="6" id="KW-0378">Hydrolase</keyword>
<comment type="cofactor">
    <cofactor evidence="1">
        <name>Zn(2+)</name>
        <dbReference type="ChEBI" id="CHEBI:29105"/>
    </cofactor>
</comment>
<dbReference type="Gene3D" id="1.20.58.80">
    <property type="entry name" value="Phosphotransferase system, lactose/cellobiose-type IIA subunit"/>
    <property type="match status" value="1"/>
</dbReference>
<dbReference type="EMBL" id="LHPF02000009">
    <property type="protein sequence ID" value="PSC72837.1"/>
    <property type="molecule type" value="Genomic_DNA"/>
</dbReference>
<feature type="compositionally biased region" description="Low complexity" evidence="9">
    <location>
        <begin position="219"/>
        <end position="228"/>
    </location>
</feature>
<accession>A0A2P6VFI5</accession>
<dbReference type="InterPro" id="IPR000555">
    <property type="entry name" value="JAMM/MPN+_dom"/>
</dbReference>
<feature type="domain" description="MPN" evidence="10">
    <location>
        <begin position="319"/>
        <end position="451"/>
    </location>
</feature>
<protein>
    <submittedName>
        <fullName evidence="11">AMSH-like ubiquitin thioesterase 1</fullName>
    </submittedName>
</protein>
<keyword evidence="7" id="KW-0862">Zinc</keyword>
<evidence type="ECO:0000313" key="12">
    <source>
        <dbReference type="Proteomes" id="UP000239649"/>
    </source>
</evidence>
<dbReference type="SUPFAM" id="SSF102712">
    <property type="entry name" value="JAB1/MPN domain"/>
    <property type="match status" value="1"/>
</dbReference>
<keyword evidence="4" id="KW-0479">Metal-binding</keyword>
<sequence length="497" mass="52801">MLMRFATMVIETLPRHRAYNKADQKYQALRNALVSEYLPELERLRSSIRLQDAVARLGGEDNPYAFNPTKTAGTVRISAGNLPEIHWEDGGGAAAQPAAQLALPPPAAGAALGVPQPEGFDLLAGLGGGPAAVSQQQQQQYARAAMPAVLAISLPEISSSLRLPTASQATLAKHALLPAGSFGGSSRHAERQQPPPALHQRPLYPELAELEPPPPLPPAAAAAAAVPPPQQVEAALTSLSLGVQQQPGATPPWPTPSPYGELQLGPQEIGVTSAPRPTQPLPPGATCCTPGGAPGAIVPAPPPSGGVAEVKKLQQIRDVHISVALMDEFMRYAQSNTRRGIESCGILAGVLSPDDALFTITTLIVPKQTGTSDTVEMLNEEEIFEVQDSRGLYPLGWIHTHPTQTCFLSSVDIHTHCGFQTMLDEAVAIVMAPKDPSKRVGIFRLSTPGGLKLIQRCPQRGFHAHPPTDTGQPIYELCGHVYLNPRAAYEVVDLRRV</sequence>
<evidence type="ECO:0000313" key="11">
    <source>
        <dbReference type="EMBL" id="PSC72837.1"/>
    </source>
</evidence>
<evidence type="ECO:0000256" key="4">
    <source>
        <dbReference type="ARBA" id="ARBA00022723"/>
    </source>
</evidence>
<dbReference type="PANTHER" id="PTHR12947:SF13">
    <property type="entry name" value="FI19924P1"/>
    <property type="match status" value="1"/>
</dbReference>
<evidence type="ECO:0000256" key="7">
    <source>
        <dbReference type="ARBA" id="ARBA00022833"/>
    </source>
</evidence>
<evidence type="ECO:0000256" key="6">
    <source>
        <dbReference type="ARBA" id="ARBA00022801"/>
    </source>
</evidence>
<dbReference type="GO" id="GO:0061578">
    <property type="term" value="F:K63-linked deubiquitinase activity"/>
    <property type="evidence" value="ECO:0007669"/>
    <property type="project" value="InterPro"/>
</dbReference>
<keyword evidence="8" id="KW-0482">Metalloprotease</keyword>
<dbReference type="GO" id="GO:0005768">
    <property type="term" value="C:endosome"/>
    <property type="evidence" value="ECO:0007669"/>
    <property type="project" value="TreeGrafter"/>
</dbReference>
<dbReference type="GO" id="GO:0046872">
    <property type="term" value="F:metal ion binding"/>
    <property type="evidence" value="ECO:0007669"/>
    <property type="project" value="UniProtKB-KW"/>
</dbReference>
<evidence type="ECO:0000256" key="9">
    <source>
        <dbReference type="SAM" id="MobiDB-lite"/>
    </source>
</evidence>
<organism evidence="11 12">
    <name type="scientific">Micractinium conductrix</name>
    <dbReference type="NCBI Taxonomy" id="554055"/>
    <lineage>
        <taxon>Eukaryota</taxon>
        <taxon>Viridiplantae</taxon>
        <taxon>Chlorophyta</taxon>
        <taxon>core chlorophytes</taxon>
        <taxon>Trebouxiophyceae</taxon>
        <taxon>Chlorellales</taxon>
        <taxon>Chlorellaceae</taxon>
        <taxon>Chlorella clade</taxon>
        <taxon>Micractinium</taxon>
    </lineage>
</organism>
<dbReference type="Pfam" id="PF01398">
    <property type="entry name" value="JAB"/>
    <property type="match status" value="1"/>
</dbReference>
<keyword evidence="5" id="KW-0833">Ubl conjugation pathway</keyword>
<dbReference type="Proteomes" id="UP000239649">
    <property type="component" value="Unassembled WGS sequence"/>
</dbReference>
<comment type="similarity">
    <text evidence="2">Belongs to the peptidase M67C family.</text>
</comment>
<keyword evidence="12" id="KW-1185">Reference proteome</keyword>
<evidence type="ECO:0000259" key="10">
    <source>
        <dbReference type="PROSITE" id="PS50249"/>
    </source>
</evidence>
<gene>
    <name evidence="11" type="ORF">C2E20_4017</name>
</gene>
<dbReference type="InterPro" id="IPR037518">
    <property type="entry name" value="MPN"/>
</dbReference>
<dbReference type="OrthoDB" id="3640at2759"/>
<evidence type="ECO:0000256" key="3">
    <source>
        <dbReference type="ARBA" id="ARBA00022670"/>
    </source>
</evidence>